<gene>
    <name evidence="1" type="ORF">WH95_16415</name>
</gene>
<dbReference type="AlphaFoldDB" id="A0A0M2R2D9"/>
<proteinExistence type="predicted"/>
<keyword evidence="2" id="KW-1185">Reference proteome</keyword>
<comment type="caution">
    <text evidence="1">The sequence shown here is derived from an EMBL/GenBank/DDBJ whole genome shotgun (WGS) entry which is preliminary data.</text>
</comment>
<accession>A0A0M2R2D9</accession>
<evidence type="ECO:0000313" key="2">
    <source>
        <dbReference type="Proteomes" id="UP000034491"/>
    </source>
</evidence>
<protein>
    <submittedName>
        <fullName evidence="1">Uncharacterized protein</fullName>
    </submittedName>
</protein>
<sequence length="60" mass="7193">MQFHFHFYFLYISETIKVSAILAPSLQDKTLIKYKEKYPAQRFNLKVKITMILTLRALIK</sequence>
<organism evidence="1 2">
    <name type="scientific">Kiloniella litopenaei</name>
    <dbReference type="NCBI Taxonomy" id="1549748"/>
    <lineage>
        <taxon>Bacteria</taxon>
        <taxon>Pseudomonadati</taxon>
        <taxon>Pseudomonadota</taxon>
        <taxon>Alphaproteobacteria</taxon>
        <taxon>Rhodospirillales</taxon>
        <taxon>Kiloniellaceae</taxon>
        <taxon>Kiloniella</taxon>
    </lineage>
</organism>
<evidence type="ECO:0000313" key="1">
    <source>
        <dbReference type="EMBL" id="KKJ75811.1"/>
    </source>
</evidence>
<name>A0A0M2R2D9_9PROT</name>
<dbReference type="Proteomes" id="UP000034491">
    <property type="component" value="Unassembled WGS sequence"/>
</dbReference>
<dbReference type="EMBL" id="LANI01000025">
    <property type="protein sequence ID" value="KKJ75811.1"/>
    <property type="molecule type" value="Genomic_DNA"/>
</dbReference>
<reference evidence="1 2" key="1">
    <citation type="submission" date="2015-03" db="EMBL/GenBank/DDBJ databases">
        <title>Genome sequence of Kiloniella sp. P1-1, isolated from the gut microflora of Pacific white shrimp, Penaeus vannamei.</title>
        <authorList>
            <person name="Shao Z."/>
            <person name="Wang L."/>
            <person name="Li X."/>
        </authorList>
    </citation>
    <scope>NUCLEOTIDE SEQUENCE [LARGE SCALE GENOMIC DNA]</scope>
    <source>
        <strain evidence="1 2">P1-1</strain>
    </source>
</reference>